<dbReference type="Proteomes" id="UP001144050">
    <property type="component" value="Unassembled WGS sequence"/>
</dbReference>
<proteinExistence type="predicted"/>
<reference evidence="1" key="1">
    <citation type="submission" date="2021-09" db="EMBL/GenBank/DDBJ databases">
        <title>Genomic analysis of Ralstonia spp.</title>
        <authorList>
            <person name="Aburjaile F."/>
            <person name="Ariute J.C."/>
            <person name="Pais A.K.L."/>
            <person name="Albuquerque G.M.R."/>
            <person name="Silva A.M.F."/>
            <person name="Brenig B."/>
            <person name="Azevedo V."/>
            <person name="Matiuzzi M."/>
            <person name="Ramos R."/>
            <person name="Goes-Neto A."/>
            <person name="Soares S."/>
            <person name="Iseppon A.M.B."/>
            <person name="Souza E."/>
            <person name="Gama M."/>
        </authorList>
    </citation>
    <scope>NUCLEOTIDE SEQUENCE</scope>
    <source>
        <strain evidence="1">CCRMRs91</strain>
    </source>
</reference>
<evidence type="ECO:0000313" key="2">
    <source>
        <dbReference type="Proteomes" id="UP001144050"/>
    </source>
</evidence>
<organism evidence="1 2">
    <name type="scientific">Ralstonia solanacearum</name>
    <name type="common">Pseudomonas solanacearum</name>
    <dbReference type="NCBI Taxonomy" id="305"/>
    <lineage>
        <taxon>Bacteria</taxon>
        <taxon>Pseudomonadati</taxon>
        <taxon>Pseudomonadota</taxon>
        <taxon>Betaproteobacteria</taxon>
        <taxon>Burkholderiales</taxon>
        <taxon>Burkholderiaceae</taxon>
        <taxon>Ralstonia</taxon>
        <taxon>Ralstonia solanacearum species complex</taxon>
    </lineage>
</organism>
<dbReference type="EMBL" id="JAIVFG010000051">
    <property type="protein sequence ID" value="MDB0573441.1"/>
    <property type="molecule type" value="Genomic_DNA"/>
</dbReference>
<accession>A0AAW5ZUH6</accession>
<protein>
    <submittedName>
        <fullName evidence="1">Uncharacterized protein</fullName>
    </submittedName>
</protein>
<gene>
    <name evidence="1" type="ORF">LBW59_22080</name>
</gene>
<name>A0AAW5ZUH6_RALSL</name>
<dbReference type="RefSeq" id="WP_247582997.1">
    <property type="nucleotide sequence ID" value="NZ_JAIVFG010000051.1"/>
</dbReference>
<comment type="caution">
    <text evidence="1">The sequence shown here is derived from an EMBL/GenBank/DDBJ whole genome shotgun (WGS) entry which is preliminary data.</text>
</comment>
<sequence length="51" mass="5685">MAPLSAYVDLDLDHRAERLLTRKGVGWPWWFGLPEAVHGLHAIGFANASLQ</sequence>
<dbReference type="AlphaFoldDB" id="A0AAW5ZUH6"/>
<evidence type="ECO:0000313" key="1">
    <source>
        <dbReference type="EMBL" id="MDB0573441.1"/>
    </source>
</evidence>